<reference evidence="2 5" key="1">
    <citation type="submission" date="2018-02" db="EMBL/GenBank/DDBJ databases">
        <title>Deep subsurface shale carbon reservoir microbial communities from Ohio and West Virginia, USA.</title>
        <authorList>
            <person name="Wrighton K."/>
        </authorList>
    </citation>
    <scope>NUCLEOTIDE SEQUENCE [LARGE SCALE GENOMIC DNA]</scope>
    <source>
        <strain evidence="2 5">UTICA-S1B6</strain>
    </source>
</reference>
<evidence type="ECO:0000259" key="1">
    <source>
        <dbReference type="Pfam" id="PF13439"/>
    </source>
</evidence>
<dbReference type="RefSeq" id="WP_104415328.1">
    <property type="nucleotide sequence ID" value="NZ_PTIT01000004.1"/>
</dbReference>
<keyword evidence="3" id="KW-0808">Transferase</keyword>
<dbReference type="OrthoDB" id="6794112at2"/>
<dbReference type="GO" id="GO:0016757">
    <property type="term" value="F:glycosyltransferase activity"/>
    <property type="evidence" value="ECO:0007669"/>
    <property type="project" value="UniProtKB-ARBA"/>
</dbReference>
<dbReference type="InterPro" id="IPR028098">
    <property type="entry name" value="Glyco_trans_4-like_N"/>
</dbReference>
<reference evidence="3 4" key="2">
    <citation type="submission" date="2018-02" db="EMBL/GenBank/DDBJ databases">
        <title>Subsurface microbial communities from deep shales in Ohio and West Virginia, USA.</title>
        <authorList>
            <person name="Wrighton K."/>
        </authorList>
    </citation>
    <scope>NUCLEOTIDE SEQUENCE [LARGE SCALE GENOMIC DNA]</scope>
    <source>
        <strain evidence="3 4">UTICA-S1B9</strain>
    </source>
</reference>
<dbReference type="Pfam" id="PF13439">
    <property type="entry name" value="Glyco_transf_4"/>
    <property type="match status" value="1"/>
</dbReference>
<sequence>MATDRIWLSWETQRRTVELSRKFNAQLHILETSKKGVPRYLVLTQRTIRTLLTCKPKIVFVQNPSVILATLVLLLRPLFGYRVVVDRHTNFKFGTRHSRQLKWRVFHALSRFTLRTADITIVTNRYLRLYIKQQGANAYILPDPLPALRPGDNHSAGETGKLSGFFVCTFAEDEPYREVFEAMKQHPDTDFYVTGNFKKANPHTLDAVDNNIHLLGFVPEQDYIDHLFRCDFSIILTTQEFTLNCGAYESLVANKPAVLANTLTIRRYFSKGFVYTDPCSVDAINHAIGEVGRRLDELKADQVTLRKELTQEWSTLKNRIDQQIQVLTPTGATDPTSNQQ</sequence>
<dbReference type="EMBL" id="PTIU01000004">
    <property type="protein sequence ID" value="PPK55734.1"/>
    <property type="molecule type" value="Genomic_DNA"/>
</dbReference>
<dbReference type="Gene3D" id="3.40.50.2000">
    <property type="entry name" value="Glycogen Phosphorylase B"/>
    <property type="match status" value="1"/>
</dbReference>
<proteinExistence type="predicted"/>
<evidence type="ECO:0000313" key="5">
    <source>
        <dbReference type="Proteomes" id="UP000239648"/>
    </source>
</evidence>
<dbReference type="EMBL" id="PTIT01000004">
    <property type="protein sequence ID" value="PPK52720.1"/>
    <property type="molecule type" value="Genomic_DNA"/>
</dbReference>
<dbReference type="Proteomes" id="UP000239648">
    <property type="component" value="Unassembled WGS sequence"/>
</dbReference>
<keyword evidence="5" id="KW-1185">Reference proteome</keyword>
<dbReference type="SUPFAM" id="SSF53756">
    <property type="entry name" value="UDP-Glycosyltransferase/glycogen phosphorylase"/>
    <property type="match status" value="1"/>
</dbReference>
<feature type="domain" description="Glycosyltransferase subfamily 4-like N-terminal" evidence="1">
    <location>
        <begin position="34"/>
        <end position="135"/>
    </location>
</feature>
<dbReference type="AlphaFoldDB" id="A0A2S6G929"/>
<dbReference type="Proteomes" id="UP000239446">
    <property type="component" value="Unassembled WGS sequence"/>
</dbReference>
<accession>A0A2S6G929</accession>
<gene>
    <name evidence="3" type="ORF">B0H24_1004138</name>
    <name evidence="2" type="ORF">BY455_10437</name>
</gene>
<name>A0A2S6G929_9GAMM</name>
<evidence type="ECO:0000313" key="4">
    <source>
        <dbReference type="Proteomes" id="UP000239446"/>
    </source>
</evidence>
<organism evidence="3 4">
    <name type="scientific">Marinobacter persicus</name>
    <dbReference type="NCBI Taxonomy" id="930118"/>
    <lineage>
        <taxon>Bacteria</taxon>
        <taxon>Pseudomonadati</taxon>
        <taxon>Pseudomonadota</taxon>
        <taxon>Gammaproteobacteria</taxon>
        <taxon>Pseudomonadales</taxon>
        <taxon>Marinobacteraceae</taxon>
        <taxon>Marinobacter</taxon>
    </lineage>
</organism>
<evidence type="ECO:0000313" key="3">
    <source>
        <dbReference type="EMBL" id="PPK55734.1"/>
    </source>
</evidence>
<comment type="caution">
    <text evidence="3">The sequence shown here is derived from an EMBL/GenBank/DDBJ whole genome shotgun (WGS) entry which is preliminary data.</text>
</comment>
<evidence type="ECO:0000313" key="2">
    <source>
        <dbReference type="EMBL" id="PPK52720.1"/>
    </source>
</evidence>
<protein>
    <submittedName>
        <fullName evidence="3">Glycosyltransferase involved in cell wall biosynthesis</fullName>
    </submittedName>
</protein>